<organism evidence="1 2">
    <name type="scientific">Stachybotrys chartarum (strain CBS 109288 / IBT 7711)</name>
    <name type="common">Toxic black mold</name>
    <name type="synonym">Stilbospora chartarum</name>
    <dbReference type="NCBI Taxonomy" id="1280523"/>
    <lineage>
        <taxon>Eukaryota</taxon>
        <taxon>Fungi</taxon>
        <taxon>Dikarya</taxon>
        <taxon>Ascomycota</taxon>
        <taxon>Pezizomycotina</taxon>
        <taxon>Sordariomycetes</taxon>
        <taxon>Hypocreomycetidae</taxon>
        <taxon>Hypocreales</taxon>
        <taxon>Stachybotryaceae</taxon>
        <taxon>Stachybotrys</taxon>
    </lineage>
</organism>
<reference evidence="1 2" key="1">
    <citation type="journal article" date="2014" name="BMC Genomics">
        <title>Comparative genome sequencing reveals chemotype-specific gene clusters in the toxigenic black mold Stachybotrys.</title>
        <authorList>
            <person name="Semeiks J."/>
            <person name="Borek D."/>
            <person name="Otwinowski Z."/>
            <person name="Grishin N.V."/>
        </authorList>
    </citation>
    <scope>NUCLEOTIDE SEQUENCE [LARGE SCALE GENOMIC DNA]</scope>
    <source>
        <strain evidence="2">CBS 109288 / IBT 7711</strain>
    </source>
</reference>
<dbReference type="Gene3D" id="1.10.510.10">
    <property type="entry name" value="Transferase(Phosphotransferase) domain 1"/>
    <property type="match status" value="1"/>
</dbReference>
<gene>
    <name evidence="1" type="ORF">S7711_06748</name>
</gene>
<dbReference type="EMBL" id="KL647988">
    <property type="protein sequence ID" value="KEY72919.1"/>
    <property type="molecule type" value="Genomic_DNA"/>
</dbReference>
<name>A0A084B5U0_STACB</name>
<accession>A0A084B5U0</accession>
<keyword evidence="2" id="KW-1185">Reference proteome</keyword>
<sequence length="477" mass="54321">MVFQKSLGRDYPSPSRRWMPKSLLQTNAKVMRCAKAVTLITLFFAAWQLWSYPTSFRTYRQALTQKYSPTRYNSLTKEDEELLHSQRWRWDEQDGAATQIRGSYSRADLWANRHRWQKLGSGFEGKTFKYGGTVIKSFRARNAPFRNCVPGVAGDEPLRWPTEISAQLVLSGLAESDSIPADATFLPTVDYFLGPDSTRGWPEWYLVTPLLPSGNLEQLARQLRRSDRKYTARDVDIIFRPSLEQVLGILDTMHTTKELCHDDIKLDNVMSTTTSTQGSDIDNPEKKTHWLLGDLGNVRQPSHPYHSSILWWKFNNNLQDCRENDVVRLLKSYIIFLRASVDNVAAFDEEFFQGLQPWSRLFWATIDDAAQGRNISAAFVGLQSQLHNRANNLVVPSTRYTHEPPRSSSLLFSAFVGREGRLAKAVADSVRISASEKKARNWSMSWLLGIPVAACGTQGGSWREELPVVDGMEAYLE</sequence>
<evidence type="ECO:0000313" key="1">
    <source>
        <dbReference type="EMBL" id="KEY72919.1"/>
    </source>
</evidence>
<dbReference type="InterPro" id="IPR011009">
    <property type="entry name" value="Kinase-like_dom_sf"/>
</dbReference>
<protein>
    <recommendedName>
        <fullName evidence="3">Protein kinase domain-containing protein</fullName>
    </recommendedName>
</protein>
<dbReference type="OrthoDB" id="5337378at2759"/>
<evidence type="ECO:0000313" key="2">
    <source>
        <dbReference type="Proteomes" id="UP000028045"/>
    </source>
</evidence>
<evidence type="ECO:0008006" key="3">
    <source>
        <dbReference type="Google" id="ProtNLM"/>
    </source>
</evidence>
<dbReference type="Proteomes" id="UP000028045">
    <property type="component" value="Unassembled WGS sequence"/>
</dbReference>
<proteinExistence type="predicted"/>
<dbReference type="AlphaFoldDB" id="A0A084B5U0"/>
<dbReference type="HOGENOM" id="CLU_050238_0_0_1"/>
<dbReference type="SUPFAM" id="SSF56112">
    <property type="entry name" value="Protein kinase-like (PK-like)"/>
    <property type="match status" value="1"/>
</dbReference>